<feature type="region of interest" description="Disordered" evidence="1">
    <location>
        <begin position="136"/>
        <end position="156"/>
    </location>
</feature>
<evidence type="ECO:0000256" key="1">
    <source>
        <dbReference type="SAM" id="MobiDB-lite"/>
    </source>
</evidence>
<gene>
    <name evidence="2" type="primary">cysG_0</name>
    <name evidence="2" type="ORF">CM83_5979</name>
</gene>
<reference evidence="2" key="1">
    <citation type="journal article" date="2014" name="PLoS ONE">
        <title>Transcriptome-Based Identification of ABC Transporters in the Western Tarnished Plant Bug Lygus hesperus.</title>
        <authorList>
            <person name="Hull J.J."/>
            <person name="Chaney K."/>
            <person name="Geib S.M."/>
            <person name="Fabrick J.A."/>
            <person name="Brent C.S."/>
            <person name="Walsh D."/>
            <person name="Lavine L.C."/>
        </authorList>
    </citation>
    <scope>NUCLEOTIDE SEQUENCE</scope>
</reference>
<organism evidence="2">
    <name type="scientific">Lygus hesperus</name>
    <name type="common">Western plant bug</name>
    <dbReference type="NCBI Taxonomy" id="30085"/>
    <lineage>
        <taxon>Eukaryota</taxon>
        <taxon>Metazoa</taxon>
        <taxon>Ecdysozoa</taxon>
        <taxon>Arthropoda</taxon>
        <taxon>Hexapoda</taxon>
        <taxon>Insecta</taxon>
        <taxon>Pterygota</taxon>
        <taxon>Neoptera</taxon>
        <taxon>Paraneoptera</taxon>
        <taxon>Hemiptera</taxon>
        <taxon>Heteroptera</taxon>
        <taxon>Panheteroptera</taxon>
        <taxon>Cimicomorpha</taxon>
        <taxon>Miridae</taxon>
        <taxon>Mirini</taxon>
        <taxon>Lygus</taxon>
    </lineage>
</organism>
<reference evidence="2" key="2">
    <citation type="submission" date="2014-07" db="EMBL/GenBank/DDBJ databases">
        <authorList>
            <person name="Hull J."/>
        </authorList>
    </citation>
    <scope>NUCLEOTIDE SEQUENCE</scope>
</reference>
<accession>A0A0A9YTA1</accession>
<sequence>MGKQPSYAVPTLSSLAAISVMRAFRSKSLSSAGEGGGNNKPKCTRLREKLGASQPVQNAGMCDTYRTRVPSVFTRLTNWDSFTGSARAKFLQNHPELRTERHTNPPSFNAPLLSDTWENVTANDENAAAGHSVTTATAGEGHHTEHEASMQRPVGT</sequence>
<protein>
    <submittedName>
        <fullName evidence="2">Siroheme synthase</fullName>
    </submittedName>
</protein>
<evidence type="ECO:0000313" key="2">
    <source>
        <dbReference type="EMBL" id="JAG36252.1"/>
    </source>
</evidence>
<dbReference type="AlphaFoldDB" id="A0A0A9YTA1"/>
<name>A0A0A9YTA1_LYGHE</name>
<dbReference type="EMBL" id="GBHO01007352">
    <property type="protein sequence ID" value="JAG36252.1"/>
    <property type="molecule type" value="Transcribed_RNA"/>
</dbReference>
<feature type="compositionally biased region" description="Basic and acidic residues" evidence="1">
    <location>
        <begin position="140"/>
        <end position="149"/>
    </location>
</feature>
<proteinExistence type="predicted"/>